<dbReference type="EMBL" id="JBBPBF010000033">
    <property type="protein sequence ID" value="KAK7607810.1"/>
    <property type="molecule type" value="Genomic_DNA"/>
</dbReference>
<evidence type="ECO:0000313" key="3">
    <source>
        <dbReference type="Proteomes" id="UP001367316"/>
    </source>
</evidence>
<dbReference type="Proteomes" id="UP001367316">
    <property type="component" value="Unassembled WGS sequence"/>
</dbReference>
<keyword evidence="3" id="KW-1185">Reference proteome</keyword>
<gene>
    <name evidence="2" type="ORF">JOL62DRAFT_253806</name>
</gene>
<organism evidence="2 3">
    <name type="scientific">Phyllosticta paracitricarpa</name>
    <dbReference type="NCBI Taxonomy" id="2016321"/>
    <lineage>
        <taxon>Eukaryota</taxon>
        <taxon>Fungi</taxon>
        <taxon>Dikarya</taxon>
        <taxon>Ascomycota</taxon>
        <taxon>Pezizomycotina</taxon>
        <taxon>Dothideomycetes</taxon>
        <taxon>Dothideomycetes incertae sedis</taxon>
        <taxon>Botryosphaeriales</taxon>
        <taxon>Phyllostictaceae</taxon>
        <taxon>Phyllosticta</taxon>
    </lineage>
</organism>
<protein>
    <submittedName>
        <fullName evidence="2">Uncharacterized protein</fullName>
    </submittedName>
</protein>
<reference evidence="2 3" key="1">
    <citation type="submission" date="2024-04" db="EMBL/GenBank/DDBJ databases">
        <title>Phyllosticta paracitricarpa is synonymous to the EU quarantine fungus P. citricarpa based on phylogenomic analyses.</title>
        <authorList>
            <consortium name="Lawrence Berkeley National Laboratory"/>
            <person name="Van ingen-buijs V.A."/>
            <person name="Van westerhoven A.C."/>
            <person name="Haridas S."/>
            <person name="Skiadas P."/>
            <person name="Martin F."/>
            <person name="Groenewald J.Z."/>
            <person name="Crous P.W."/>
            <person name="Seidl M.F."/>
        </authorList>
    </citation>
    <scope>NUCLEOTIDE SEQUENCE [LARGE SCALE GENOMIC DNA]</scope>
    <source>
        <strain evidence="2 3">CBS 141358</strain>
    </source>
</reference>
<evidence type="ECO:0000256" key="1">
    <source>
        <dbReference type="SAM" id="MobiDB-lite"/>
    </source>
</evidence>
<sequence>MMTKSSGQRVGEGHGSKIRRGRRGGQRADGIVVGVLMLGWFVDLTRITGRKRKRSVRPILHQDRLSSTIATLPSACLTHHPQPSTSPGCPSLLFHSSRIRHLVYRCHSPKSYTQARVDVSSSRLVPPFSRTTPLHCIPQHGIYKPAHASSTPLPPSCGGPAYESKQSRPVTTLCFRTDYFLGGHSGEGKVQRWEHCAVFVACPMCHLMQPLLSL</sequence>
<feature type="region of interest" description="Disordered" evidence="1">
    <location>
        <begin position="1"/>
        <end position="24"/>
    </location>
</feature>
<proteinExistence type="predicted"/>
<accession>A0ABR1N0E4</accession>
<name>A0ABR1N0E4_9PEZI</name>
<comment type="caution">
    <text evidence="2">The sequence shown here is derived from an EMBL/GenBank/DDBJ whole genome shotgun (WGS) entry which is preliminary data.</text>
</comment>
<evidence type="ECO:0000313" key="2">
    <source>
        <dbReference type="EMBL" id="KAK7607810.1"/>
    </source>
</evidence>